<evidence type="ECO:0000313" key="2">
    <source>
        <dbReference type="Proteomes" id="UP001597128"/>
    </source>
</evidence>
<reference evidence="2" key="1">
    <citation type="journal article" date="2019" name="Int. J. Syst. Evol. Microbiol.">
        <title>The Global Catalogue of Microorganisms (GCM) 10K type strain sequencing project: providing services to taxonomists for standard genome sequencing and annotation.</title>
        <authorList>
            <consortium name="The Broad Institute Genomics Platform"/>
            <consortium name="The Broad Institute Genome Sequencing Center for Infectious Disease"/>
            <person name="Wu L."/>
            <person name="Ma J."/>
        </authorList>
    </citation>
    <scope>NUCLEOTIDE SEQUENCE [LARGE SCALE GENOMIC DNA]</scope>
    <source>
        <strain evidence="2">CCUG 58412</strain>
    </source>
</reference>
<comment type="caution">
    <text evidence="1">The sequence shown here is derived from an EMBL/GenBank/DDBJ whole genome shotgun (WGS) entry which is preliminary data.</text>
</comment>
<organism evidence="1 2">
    <name type="scientific">Methylophilus luteus</name>
    <dbReference type="NCBI Taxonomy" id="640108"/>
    <lineage>
        <taxon>Bacteria</taxon>
        <taxon>Pseudomonadati</taxon>
        <taxon>Pseudomonadota</taxon>
        <taxon>Betaproteobacteria</taxon>
        <taxon>Nitrosomonadales</taxon>
        <taxon>Methylophilaceae</taxon>
        <taxon>Methylophilus</taxon>
    </lineage>
</organism>
<gene>
    <name evidence="1" type="ORF">ACFQ1Z_00855</name>
</gene>
<dbReference type="RefSeq" id="WP_379054692.1">
    <property type="nucleotide sequence ID" value="NZ_JBHTKB010000001.1"/>
</dbReference>
<dbReference type="EMBL" id="JBHTKB010000001">
    <property type="protein sequence ID" value="MFD0912083.1"/>
    <property type="molecule type" value="Genomic_DNA"/>
</dbReference>
<accession>A0ABW3F2J5</accession>
<dbReference type="Proteomes" id="UP001597128">
    <property type="component" value="Unassembled WGS sequence"/>
</dbReference>
<proteinExistence type="predicted"/>
<name>A0ABW3F2J5_9PROT</name>
<sequence>MGSLLNNGEKPIDVGNLKNSNFVDTLIYEDQSQYSFKYSIPLPGRFFDAGMADVFLLEHTNLPENTIYELRFDGSKQPGGHLMPLSLLESSESDVAKDNYHVYSEEQINRIKAAAFVSVQHFIRKLILDKKLSDEKLNVFTEIFGENTAVLIVTKDADRVQQPFELLRYLPSFFEFGFLYKSDIYANSVNERINDYNIFTLPDTKSVSIRKVSDDFKNLNFLNEVFCKTFPKHWSPIISFFLCYQIIEVLIEEIRKLNNVTFLNDLSSSIEDRVKSEGVIRDYQRVTSEKARIKKLIGDHLPNTSINQVDELPTCLSFLSAVNQKEDHVADNIYTVRNYFFHAFSVVTEQTQNTENLTKISWEIFLVTLKILLNYHSAPPTNFISLEPEVDISDATSPKAKKSINRRPKAELKMEVDKYVKDSNQNQNIILSAILCMKCILKKIRKIF</sequence>
<evidence type="ECO:0000313" key="1">
    <source>
        <dbReference type="EMBL" id="MFD0912083.1"/>
    </source>
</evidence>
<keyword evidence="2" id="KW-1185">Reference proteome</keyword>
<protein>
    <recommendedName>
        <fullName evidence="3">ApeA N-terminal domain-containing protein</fullName>
    </recommendedName>
</protein>
<evidence type="ECO:0008006" key="3">
    <source>
        <dbReference type="Google" id="ProtNLM"/>
    </source>
</evidence>